<dbReference type="PANTHER" id="PTHR28656">
    <property type="entry name" value="COILED-COIL DOMAIN-CONTAINING PROTEIN 153"/>
    <property type="match status" value="1"/>
</dbReference>
<evidence type="ECO:0000256" key="12">
    <source>
        <dbReference type="SAM" id="Coils"/>
    </source>
</evidence>
<keyword evidence="5" id="KW-0282">Flagellum</keyword>
<protein>
    <recommendedName>
        <fullName evidence="11">Dynein regulatory complex protein 12</fullName>
    </recommendedName>
</protein>
<feature type="coiled-coil region" evidence="12">
    <location>
        <begin position="98"/>
        <end position="150"/>
    </location>
</feature>
<feature type="compositionally biased region" description="Low complexity" evidence="13">
    <location>
        <begin position="169"/>
        <end position="188"/>
    </location>
</feature>
<evidence type="ECO:0000256" key="6">
    <source>
        <dbReference type="ARBA" id="ARBA00023054"/>
    </source>
</evidence>
<comment type="function">
    <text evidence="1">Component of the nexin-dynein regulatory complex (N-DRC), a key regulator of ciliary/flagellar motility which maintains the alignment and integrity of the distal axoneme and regulates microtubule sliding in motile axonemes.</text>
</comment>
<feature type="region of interest" description="Disordered" evidence="13">
    <location>
        <begin position="161"/>
        <end position="195"/>
    </location>
</feature>
<keyword evidence="9" id="KW-0966">Cell projection</keyword>
<evidence type="ECO:0000256" key="1">
    <source>
        <dbReference type="ARBA" id="ARBA00003029"/>
    </source>
</evidence>
<name>A0ABY8UI60_TETOB</name>
<keyword evidence="4" id="KW-0963">Cytoplasm</keyword>
<evidence type="ECO:0000256" key="9">
    <source>
        <dbReference type="ARBA" id="ARBA00023273"/>
    </source>
</evidence>
<keyword evidence="15" id="KW-1185">Reference proteome</keyword>
<organism evidence="14 15">
    <name type="scientific">Tetradesmus obliquus</name>
    <name type="common">Green alga</name>
    <name type="synonym">Acutodesmus obliquus</name>
    <dbReference type="NCBI Taxonomy" id="3088"/>
    <lineage>
        <taxon>Eukaryota</taxon>
        <taxon>Viridiplantae</taxon>
        <taxon>Chlorophyta</taxon>
        <taxon>core chlorophytes</taxon>
        <taxon>Chlorophyceae</taxon>
        <taxon>CS clade</taxon>
        <taxon>Sphaeropleales</taxon>
        <taxon>Scenedesmaceae</taxon>
        <taxon>Tetradesmus</taxon>
    </lineage>
</organism>
<evidence type="ECO:0000256" key="7">
    <source>
        <dbReference type="ARBA" id="ARBA00023069"/>
    </source>
</evidence>
<comment type="subunit">
    <text evidence="3">Component of the nexin-dynein regulatory complex (N-DRC).</text>
</comment>
<dbReference type="InterPro" id="IPR033585">
    <property type="entry name" value="DRC12-like"/>
</dbReference>
<sequence>MAPKKKPGKKEDGLSDKELLQKAEAELLSLRMLLELKTFEAVDARKLEKSWRQRAEMAEAGLEQARLDTADIRADMARQHNSTQDHLSSRVTLLEGRQAELAQQLEAAAAANEALTATNIALKQAAQEQAAGHQRQVEALQREFAAMLKDTLDKMHARLEQQHSSSMTAAHKGGASGSAAAAAAGAAAVPWKPAG</sequence>
<evidence type="ECO:0000313" key="15">
    <source>
        <dbReference type="Proteomes" id="UP001244341"/>
    </source>
</evidence>
<evidence type="ECO:0000256" key="2">
    <source>
        <dbReference type="ARBA" id="ARBA00004611"/>
    </source>
</evidence>
<keyword evidence="8" id="KW-0206">Cytoskeleton</keyword>
<proteinExistence type="inferred from homology"/>
<dbReference type="PANTHER" id="PTHR28656:SF1">
    <property type="entry name" value="COILED-COIL DOMAIN-CONTAINING PROTEIN 153"/>
    <property type="match status" value="1"/>
</dbReference>
<evidence type="ECO:0000256" key="5">
    <source>
        <dbReference type="ARBA" id="ARBA00022846"/>
    </source>
</evidence>
<evidence type="ECO:0000256" key="11">
    <source>
        <dbReference type="ARBA" id="ARBA00044800"/>
    </source>
</evidence>
<comment type="subcellular location">
    <subcellularLocation>
        <location evidence="2">Cytoplasm</location>
        <location evidence="2">Cytoskeleton</location>
        <location evidence="2">Flagellum axoneme</location>
    </subcellularLocation>
</comment>
<keyword evidence="7" id="KW-0969">Cilium</keyword>
<evidence type="ECO:0000256" key="3">
    <source>
        <dbReference type="ARBA" id="ARBA00011248"/>
    </source>
</evidence>
<reference evidence="14 15" key="1">
    <citation type="submission" date="2023-05" db="EMBL/GenBank/DDBJ databases">
        <title>A 100% complete, gapless, phased diploid assembly of the Scenedesmus obliquus UTEX 3031 genome.</title>
        <authorList>
            <person name="Biondi T.C."/>
            <person name="Hanschen E.R."/>
            <person name="Kwon T."/>
            <person name="Eng W."/>
            <person name="Kruse C.P.S."/>
            <person name="Koehler S.I."/>
            <person name="Kunde Y."/>
            <person name="Gleasner C.D."/>
            <person name="You Mak K.T."/>
            <person name="Polle J."/>
            <person name="Hovde B.T."/>
            <person name="Starkenburg S.R."/>
        </authorList>
    </citation>
    <scope>NUCLEOTIDE SEQUENCE [LARGE SCALE GENOMIC DNA]</scope>
    <source>
        <strain evidence="14 15">DOE0152z</strain>
    </source>
</reference>
<comment type="similarity">
    <text evidence="10">Belongs to the DRC12 family.</text>
</comment>
<evidence type="ECO:0000256" key="13">
    <source>
        <dbReference type="SAM" id="MobiDB-lite"/>
    </source>
</evidence>
<evidence type="ECO:0000256" key="10">
    <source>
        <dbReference type="ARBA" id="ARBA00044754"/>
    </source>
</evidence>
<evidence type="ECO:0000256" key="4">
    <source>
        <dbReference type="ARBA" id="ARBA00022490"/>
    </source>
</evidence>
<keyword evidence="6 12" id="KW-0175">Coiled coil</keyword>
<dbReference type="Proteomes" id="UP001244341">
    <property type="component" value="Chromosome 12b"/>
</dbReference>
<gene>
    <name evidence="14" type="ORF">OEZ85_005104</name>
</gene>
<evidence type="ECO:0000313" key="14">
    <source>
        <dbReference type="EMBL" id="WIA20734.1"/>
    </source>
</evidence>
<evidence type="ECO:0000256" key="8">
    <source>
        <dbReference type="ARBA" id="ARBA00023212"/>
    </source>
</evidence>
<dbReference type="EMBL" id="CP126219">
    <property type="protein sequence ID" value="WIA20734.1"/>
    <property type="molecule type" value="Genomic_DNA"/>
</dbReference>
<accession>A0ABY8UI60</accession>